<evidence type="ECO:0000313" key="10">
    <source>
        <dbReference type="Proteomes" id="UP001267290"/>
    </source>
</evidence>
<evidence type="ECO:0000256" key="7">
    <source>
        <dbReference type="RuleBase" id="RU363032"/>
    </source>
</evidence>
<feature type="transmembrane region" description="Helical" evidence="7">
    <location>
        <begin position="142"/>
        <end position="162"/>
    </location>
</feature>
<dbReference type="PANTHER" id="PTHR43744">
    <property type="entry name" value="ABC TRANSPORTER PERMEASE PROTEIN MG189-RELATED-RELATED"/>
    <property type="match status" value="1"/>
</dbReference>
<name>A0ABU1NUB5_9BACL</name>
<gene>
    <name evidence="9" type="ORF">J2736_001615</name>
</gene>
<dbReference type="EMBL" id="JAVDSB010000001">
    <property type="protein sequence ID" value="MDR6550432.1"/>
    <property type="molecule type" value="Genomic_DNA"/>
</dbReference>
<evidence type="ECO:0000313" key="9">
    <source>
        <dbReference type="EMBL" id="MDR6550432.1"/>
    </source>
</evidence>
<dbReference type="PANTHER" id="PTHR43744:SF9">
    <property type="entry name" value="POLYGALACTURONAN_RHAMNOGALACTURONAN TRANSPORT SYSTEM PERMEASE PROTEIN YTCP"/>
    <property type="match status" value="1"/>
</dbReference>
<keyword evidence="3" id="KW-1003">Cell membrane</keyword>
<feature type="transmembrane region" description="Helical" evidence="7">
    <location>
        <begin position="183"/>
        <end position="205"/>
    </location>
</feature>
<dbReference type="SUPFAM" id="SSF161098">
    <property type="entry name" value="MetI-like"/>
    <property type="match status" value="1"/>
</dbReference>
<dbReference type="Pfam" id="PF00528">
    <property type="entry name" value="BPD_transp_1"/>
    <property type="match status" value="1"/>
</dbReference>
<dbReference type="RefSeq" id="WP_310225074.1">
    <property type="nucleotide sequence ID" value="NZ_JAVDSB010000001.1"/>
</dbReference>
<keyword evidence="5 7" id="KW-1133">Transmembrane helix</keyword>
<comment type="subcellular location">
    <subcellularLocation>
        <location evidence="1 7">Cell membrane</location>
        <topology evidence="1 7">Multi-pass membrane protein</topology>
    </subcellularLocation>
</comment>
<feature type="domain" description="ABC transmembrane type-1" evidence="8">
    <location>
        <begin position="75"/>
        <end position="272"/>
    </location>
</feature>
<comment type="caution">
    <text evidence="9">The sequence shown here is derived from an EMBL/GenBank/DDBJ whole genome shotgun (WGS) entry which is preliminary data.</text>
</comment>
<feature type="transmembrane region" description="Helical" evidence="7">
    <location>
        <begin position="257"/>
        <end position="276"/>
    </location>
</feature>
<dbReference type="Gene3D" id="1.10.3720.10">
    <property type="entry name" value="MetI-like"/>
    <property type="match status" value="1"/>
</dbReference>
<evidence type="ECO:0000259" key="8">
    <source>
        <dbReference type="PROSITE" id="PS50928"/>
    </source>
</evidence>
<accession>A0ABU1NUB5</accession>
<dbReference type="CDD" id="cd06261">
    <property type="entry name" value="TM_PBP2"/>
    <property type="match status" value="1"/>
</dbReference>
<evidence type="ECO:0000256" key="5">
    <source>
        <dbReference type="ARBA" id="ARBA00022989"/>
    </source>
</evidence>
<evidence type="ECO:0000256" key="1">
    <source>
        <dbReference type="ARBA" id="ARBA00004651"/>
    </source>
</evidence>
<proteinExistence type="inferred from homology"/>
<evidence type="ECO:0000256" key="6">
    <source>
        <dbReference type="ARBA" id="ARBA00023136"/>
    </source>
</evidence>
<organism evidence="9 10">
    <name type="scientific">Paenibacillus qinlingensis</name>
    <dbReference type="NCBI Taxonomy" id="1837343"/>
    <lineage>
        <taxon>Bacteria</taxon>
        <taxon>Bacillati</taxon>
        <taxon>Bacillota</taxon>
        <taxon>Bacilli</taxon>
        <taxon>Bacillales</taxon>
        <taxon>Paenibacillaceae</taxon>
        <taxon>Paenibacillus</taxon>
    </lineage>
</organism>
<sequence>MIRRSMGERMFDIGNVLFMLLLVFVTLYPFWYVFVSSISDPAWVARTRGLIWLPHGFNLSSYKAVFHNPIIQTGYLNTLFIVVVGTMINIFMTSLGAYVLSRQNVMLKNIIMFMIVFTMFFGGGLIPNYILVTSLGMLDSLWALIIPVAVGSFNLIIMRTAFQAVPVSLEESARMDGANDFTILFRIVLPLSLPVVAVMILFYGVAHWNSWFGALIYLRDRTHYPLQLILREILISNSTDSMTADSGGDKLQVALTIKYATIIVATGPILILYPYLQKFFVKGVMIGAIKE</sequence>
<reference evidence="9 10" key="1">
    <citation type="submission" date="2023-07" db="EMBL/GenBank/DDBJ databases">
        <title>Sorghum-associated microbial communities from plants grown in Nebraska, USA.</title>
        <authorList>
            <person name="Schachtman D."/>
        </authorList>
    </citation>
    <scope>NUCLEOTIDE SEQUENCE [LARGE SCALE GENOMIC DNA]</scope>
    <source>
        <strain evidence="9 10">CC258</strain>
    </source>
</reference>
<feature type="transmembrane region" description="Helical" evidence="7">
    <location>
        <begin position="12"/>
        <end position="34"/>
    </location>
</feature>
<comment type="similarity">
    <text evidence="7">Belongs to the binding-protein-dependent transport system permease family.</text>
</comment>
<dbReference type="Proteomes" id="UP001267290">
    <property type="component" value="Unassembled WGS sequence"/>
</dbReference>
<keyword evidence="2 7" id="KW-0813">Transport</keyword>
<dbReference type="InterPro" id="IPR000515">
    <property type="entry name" value="MetI-like"/>
</dbReference>
<dbReference type="PROSITE" id="PS50928">
    <property type="entry name" value="ABC_TM1"/>
    <property type="match status" value="1"/>
</dbReference>
<keyword evidence="4 7" id="KW-0812">Transmembrane</keyword>
<feature type="transmembrane region" description="Helical" evidence="7">
    <location>
        <begin position="110"/>
        <end position="130"/>
    </location>
</feature>
<dbReference type="InterPro" id="IPR035906">
    <property type="entry name" value="MetI-like_sf"/>
</dbReference>
<evidence type="ECO:0000256" key="3">
    <source>
        <dbReference type="ARBA" id="ARBA00022475"/>
    </source>
</evidence>
<feature type="transmembrane region" description="Helical" evidence="7">
    <location>
        <begin position="75"/>
        <end position="98"/>
    </location>
</feature>
<protein>
    <submittedName>
        <fullName evidence="9">Aldouronate transport system permease protein</fullName>
    </submittedName>
</protein>
<keyword evidence="6 7" id="KW-0472">Membrane</keyword>
<evidence type="ECO:0000256" key="2">
    <source>
        <dbReference type="ARBA" id="ARBA00022448"/>
    </source>
</evidence>
<evidence type="ECO:0000256" key="4">
    <source>
        <dbReference type="ARBA" id="ARBA00022692"/>
    </source>
</evidence>
<keyword evidence="10" id="KW-1185">Reference proteome</keyword>